<evidence type="ECO:0000256" key="9">
    <source>
        <dbReference type="SAM" id="Phobius"/>
    </source>
</evidence>
<keyword evidence="4" id="KW-1003">Cell membrane</keyword>
<keyword evidence="6 9" id="KW-0812">Transmembrane</keyword>
<comment type="caution">
    <text evidence="10">The sequence shown here is derived from an EMBL/GenBank/DDBJ whole genome shotgun (WGS) entry which is preliminary data.</text>
</comment>
<dbReference type="Gene3D" id="3.30.70.1430">
    <property type="entry name" value="Multidrug efflux transporter AcrB pore domain"/>
    <property type="match status" value="2"/>
</dbReference>
<evidence type="ECO:0000256" key="3">
    <source>
        <dbReference type="ARBA" id="ARBA00022448"/>
    </source>
</evidence>
<feature type="transmembrane region" description="Helical" evidence="9">
    <location>
        <begin position="538"/>
        <end position="557"/>
    </location>
</feature>
<dbReference type="Gene3D" id="3.30.70.1320">
    <property type="entry name" value="Multidrug efflux transporter AcrB pore domain like"/>
    <property type="match status" value="1"/>
</dbReference>
<feature type="transmembrane region" description="Helical" evidence="9">
    <location>
        <begin position="874"/>
        <end position="891"/>
    </location>
</feature>
<dbReference type="InterPro" id="IPR004764">
    <property type="entry name" value="MdtF-like"/>
</dbReference>
<feature type="transmembrane region" description="Helical" evidence="9">
    <location>
        <begin position="12"/>
        <end position="32"/>
    </location>
</feature>
<evidence type="ECO:0000313" key="10">
    <source>
        <dbReference type="EMBL" id="PZO89033.1"/>
    </source>
</evidence>
<feature type="transmembrane region" description="Helical" evidence="9">
    <location>
        <begin position="1001"/>
        <end position="1027"/>
    </location>
</feature>
<dbReference type="GO" id="GO:0005886">
    <property type="term" value="C:plasma membrane"/>
    <property type="evidence" value="ECO:0007669"/>
    <property type="project" value="UniProtKB-SubCell"/>
</dbReference>
<comment type="similarity">
    <text evidence="2">Belongs to the resistance-nodulation-cell division (RND) (TC 2.A.6) family.</text>
</comment>
<dbReference type="PRINTS" id="PR00702">
    <property type="entry name" value="ACRIFLAVINRP"/>
</dbReference>
<organism evidence="10 11">
    <name type="scientific">Micavibrio aeruginosavorus</name>
    <dbReference type="NCBI Taxonomy" id="349221"/>
    <lineage>
        <taxon>Bacteria</taxon>
        <taxon>Pseudomonadati</taxon>
        <taxon>Bdellovibrionota</taxon>
        <taxon>Bdellovibrionia</taxon>
        <taxon>Bdellovibrionales</taxon>
        <taxon>Pseudobdellovibrionaceae</taxon>
        <taxon>Micavibrio</taxon>
    </lineage>
</organism>
<evidence type="ECO:0000256" key="8">
    <source>
        <dbReference type="ARBA" id="ARBA00023136"/>
    </source>
</evidence>
<keyword evidence="5" id="KW-0997">Cell inner membrane</keyword>
<evidence type="ECO:0000313" key="11">
    <source>
        <dbReference type="Proteomes" id="UP000249557"/>
    </source>
</evidence>
<dbReference type="NCBIfam" id="NF000282">
    <property type="entry name" value="RND_permease_1"/>
    <property type="match status" value="1"/>
</dbReference>
<dbReference type="FunFam" id="1.20.1640.10:FF:000001">
    <property type="entry name" value="Efflux pump membrane transporter"/>
    <property type="match status" value="1"/>
</dbReference>
<gene>
    <name evidence="10" type="ORF">DI626_00335</name>
</gene>
<dbReference type="SUPFAM" id="SSF82866">
    <property type="entry name" value="Multidrug efflux transporter AcrB transmembrane domain"/>
    <property type="match status" value="2"/>
</dbReference>
<evidence type="ECO:0000256" key="1">
    <source>
        <dbReference type="ARBA" id="ARBA00004429"/>
    </source>
</evidence>
<dbReference type="NCBIfam" id="TIGR00915">
    <property type="entry name" value="2A0602"/>
    <property type="match status" value="1"/>
</dbReference>
<dbReference type="GO" id="GO:0015562">
    <property type="term" value="F:efflux transmembrane transporter activity"/>
    <property type="evidence" value="ECO:0007669"/>
    <property type="project" value="InterPro"/>
</dbReference>
<keyword evidence="7 9" id="KW-1133">Transmembrane helix</keyword>
<dbReference type="Gene3D" id="3.30.2090.10">
    <property type="entry name" value="Multidrug efflux transporter AcrB TolC docking domain, DN and DC subdomains"/>
    <property type="match status" value="2"/>
</dbReference>
<sequence>MAQFFIDRPVFAWVISIVIMLAGLLSIFTLPIEQYPKIAPPSVTINASYPGASAQTLENGVTQVIEQQLSGIDYLRYFKSSSESSGSVTITLTFEPEADPDIAQVQVQNKLQAAMALLPEEVQRQGVTVSKSSDSFLMVIGFYSKDGSLSQDEIGDYVNSKLRDPLSRISGVGNITVFGQPYAMRIWLNSDKMHSYNVTTAEVVAAVRAQNADVSSGQLGGVPARKGQQLNATISAQSRLQTVEQFENIFLRVNKDGSQIRLKDVARVELGAQDYTFIARYQGQPASGLAISLATGANALDTATKVKEKLEELKILMPASMEIVYPYDTTPFVKLSIKSVVKTLLEAIVLVVAVMYLFLQNFRATLIPTIAVPVVLLGTFGVLAAFGFSINVLTMFAMVLAIGLLVDDAIVVVENVERVMEEEGLSPKEATRKSMKQITGALVGIALVLSAVFVPMAFFSGSTGAIYRQFSLTIVSAMALSVLVALVLTPALCATILKPHAKGHHDAPKKGFFGWFNRFFDKSRAGYSKGAGYVSRRAARFIVIYLVMLVGLGVLFARIPTAFLPDEDQGIMFVMAQAPAGSTQERTLESMKQVESYFMEQEKDTVESIFSVTGWSFAGAGQNSGMAFVRLKDWKERHGEGQSLFDLAGRAMGALFAIKDASVFAFYPPPITELGNATGFDVQLLDQAGLGHEALMGAQYQLLGMAAQDQRLVGVRPNGLADVPEYKIHVDHEKAGAQGLSIADINTTLQTAWGSSYVNDFLHEGRIKKVYMQGDIDYRMNPDDVDKWYVRNSEGAMVPFSSFSTAEWSYGSPKLERYNGTSSVNIQGAPAPGVSSGDAMNIMAELASKLPEGIGFEWSGLSYEERAAGSQTPLLYTLSLLIVFLCLAALYESWTVPFAVMLVVPLGILGAVIATMLGGLSNDVYFQVGLLTTVGLSAKNAILIVEFAKAQYDSGVDLFTATIHAAEQRLRPILMTSMAFILGVTPLAIADGAGSASQNAIGIGVIGGMISATFLAIFFVPMFFIVIQRFAKKSKPVTAAAEINHEPV</sequence>
<evidence type="ECO:0000256" key="2">
    <source>
        <dbReference type="ARBA" id="ARBA00010942"/>
    </source>
</evidence>
<evidence type="ECO:0000256" key="4">
    <source>
        <dbReference type="ARBA" id="ARBA00022475"/>
    </source>
</evidence>
<comment type="subcellular location">
    <subcellularLocation>
        <location evidence="1">Cell inner membrane</location>
        <topology evidence="1">Multi-pass membrane protein</topology>
    </subcellularLocation>
</comment>
<dbReference type="FunFam" id="3.30.2090.10:FF:000002">
    <property type="entry name" value="Efflux pump membrane transporter"/>
    <property type="match status" value="1"/>
</dbReference>
<dbReference type="Gene3D" id="3.30.70.1440">
    <property type="entry name" value="Multidrug efflux transporter AcrB pore domain"/>
    <property type="match status" value="1"/>
</dbReference>
<feature type="transmembrane region" description="Helical" evidence="9">
    <location>
        <begin position="366"/>
        <end position="386"/>
    </location>
</feature>
<dbReference type="GO" id="GO:0009636">
    <property type="term" value="P:response to toxic substance"/>
    <property type="evidence" value="ECO:0007669"/>
    <property type="project" value="UniProtKB-ARBA"/>
</dbReference>
<dbReference type="FunFam" id="3.30.70.1430:FF:000001">
    <property type="entry name" value="Efflux pump membrane transporter"/>
    <property type="match status" value="1"/>
</dbReference>
<dbReference type="Pfam" id="PF00873">
    <property type="entry name" value="ACR_tran"/>
    <property type="match status" value="1"/>
</dbReference>
<protein>
    <submittedName>
        <fullName evidence="10">Hydrophobe/amphiphile efflux-1 family RND transporter</fullName>
    </submittedName>
</protein>
<dbReference type="GO" id="GO:0042910">
    <property type="term" value="F:xenobiotic transmembrane transporter activity"/>
    <property type="evidence" value="ECO:0007669"/>
    <property type="project" value="TreeGrafter"/>
</dbReference>
<proteinExistence type="inferred from homology"/>
<dbReference type="AlphaFoldDB" id="A0A2W5A3B1"/>
<dbReference type="FunFam" id="3.30.2090.10:FF:000001">
    <property type="entry name" value="Efflux pump membrane transporter"/>
    <property type="match status" value="1"/>
</dbReference>
<reference evidence="10 11" key="1">
    <citation type="submission" date="2017-08" db="EMBL/GenBank/DDBJ databases">
        <title>Infants hospitalized years apart are colonized by the same room-sourced microbial strains.</title>
        <authorList>
            <person name="Brooks B."/>
            <person name="Olm M.R."/>
            <person name="Firek B.A."/>
            <person name="Baker R."/>
            <person name="Thomas B.C."/>
            <person name="Morowitz M.J."/>
            <person name="Banfield J.F."/>
        </authorList>
    </citation>
    <scope>NUCLEOTIDE SEQUENCE [LARGE SCALE GENOMIC DNA]</scope>
    <source>
        <strain evidence="10">S2_018_000_R2_104</strain>
    </source>
</reference>
<dbReference type="FunFam" id="3.30.70.1430:FF:000002">
    <property type="entry name" value="Efflux pump membrane transporter"/>
    <property type="match status" value="1"/>
</dbReference>
<dbReference type="InterPro" id="IPR027463">
    <property type="entry name" value="AcrB_DN_DC_subdom"/>
</dbReference>
<evidence type="ECO:0000256" key="6">
    <source>
        <dbReference type="ARBA" id="ARBA00022692"/>
    </source>
</evidence>
<feature type="transmembrane region" description="Helical" evidence="9">
    <location>
        <begin position="470"/>
        <end position="497"/>
    </location>
</feature>
<evidence type="ECO:0000256" key="5">
    <source>
        <dbReference type="ARBA" id="ARBA00022519"/>
    </source>
</evidence>
<dbReference type="InterPro" id="IPR001036">
    <property type="entry name" value="Acrflvin-R"/>
</dbReference>
<dbReference type="PANTHER" id="PTHR32063">
    <property type="match status" value="1"/>
</dbReference>
<dbReference type="Proteomes" id="UP000249557">
    <property type="component" value="Unassembled WGS sequence"/>
</dbReference>
<keyword evidence="8 9" id="KW-0472">Membrane</keyword>
<dbReference type="SUPFAM" id="SSF82714">
    <property type="entry name" value="Multidrug efflux transporter AcrB TolC docking domain, DN and DC subdomains"/>
    <property type="match status" value="2"/>
</dbReference>
<feature type="transmembrane region" description="Helical" evidence="9">
    <location>
        <begin position="969"/>
        <end position="989"/>
    </location>
</feature>
<evidence type="ECO:0000256" key="7">
    <source>
        <dbReference type="ARBA" id="ARBA00022989"/>
    </source>
</evidence>
<feature type="transmembrane region" description="Helical" evidence="9">
    <location>
        <begin position="438"/>
        <end position="458"/>
    </location>
</feature>
<dbReference type="PANTHER" id="PTHR32063:SF13">
    <property type="entry name" value="MULTIDRUG EFFLUX PUMP SUBUNIT ACRB-RELATED"/>
    <property type="match status" value="1"/>
</dbReference>
<dbReference type="EMBL" id="QFNK01000002">
    <property type="protein sequence ID" value="PZO89033.1"/>
    <property type="molecule type" value="Genomic_DNA"/>
</dbReference>
<keyword evidence="3" id="KW-0813">Transport</keyword>
<accession>A0A2W5A3B1</accession>
<dbReference type="Gene3D" id="1.20.1640.10">
    <property type="entry name" value="Multidrug efflux transporter AcrB transmembrane domain"/>
    <property type="match status" value="2"/>
</dbReference>
<feature type="transmembrane region" description="Helical" evidence="9">
    <location>
        <begin position="898"/>
        <end position="918"/>
    </location>
</feature>
<name>A0A2W5A3B1_9BACT</name>
<feature type="transmembrane region" description="Helical" evidence="9">
    <location>
        <begin position="340"/>
        <end position="359"/>
    </location>
</feature>
<feature type="transmembrane region" description="Helical" evidence="9">
    <location>
        <begin position="924"/>
        <end position="948"/>
    </location>
</feature>
<dbReference type="SUPFAM" id="SSF82693">
    <property type="entry name" value="Multidrug efflux transporter AcrB pore domain, PN1, PN2, PC1 and PC2 subdomains"/>
    <property type="match status" value="3"/>
</dbReference>